<feature type="domain" description="UvrD-like helicase C-terminal" evidence="14">
    <location>
        <begin position="295"/>
        <end position="570"/>
    </location>
</feature>
<dbReference type="PROSITE" id="PS51198">
    <property type="entry name" value="UVRD_HELICASE_ATP_BIND"/>
    <property type="match status" value="1"/>
</dbReference>
<evidence type="ECO:0000256" key="8">
    <source>
        <dbReference type="ARBA" id="ARBA00034617"/>
    </source>
</evidence>
<dbReference type="CDD" id="cd18807">
    <property type="entry name" value="SF1_C_UvrD"/>
    <property type="match status" value="1"/>
</dbReference>
<keyword evidence="16" id="KW-1185">Reference proteome</keyword>
<dbReference type="GO" id="GO:0003678">
    <property type="term" value="F:DNA helicase activity"/>
    <property type="evidence" value="ECO:0007669"/>
    <property type="project" value="UniProtKB-EC"/>
</dbReference>
<dbReference type="PANTHER" id="PTHR11070:SF2">
    <property type="entry name" value="ATP-DEPENDENT DNA HELICASE SRS2"/>
    <property type="match status" value="1"/>
</dbReference>
<reference evidence="15" key="1">
    <citation type="submission" date="2021-12" db="EMBL/GenBank/DDBJ databases">
        <title>Alicyclobacillaceae gen. nov., sp. nov., isolated from chalcocite enrichment system.</title>
        <authorList>
            <person name="Jiang Z."/>
        </authorList>
    </citation>
    <scope>NUCLEOTIDE SEQUENCE</scope>
    <source>
        <strain evidence="15">MYW30-H2</strain>
    </source>
</reference>
<feature type="binding site" evidence="10">
    <location>
        <begin position="34"/>
        <end position="41"/>
    </location>
    <ligand>
        <name>ATP</name>
        <dbReference type="ChEBI" id="CHEBI:30616"/>
    </ligand>
</feature>
<evidence type="ECO:0000259" key="13">
    <source>
        <dbReference type="PROSITE" id="PS51198"/>
    </source>
</evidence>
<organism evidence="15 16">
    <name type="scientific">Fodinisporobacter ferrooxydans</name>
    <dbReference type="NCBI Taxonomy" id="2901836"/>
    <lineage>
        <taxon>Bacteria</taxon>
        <taxon>Bacillati</taxon>
        <taxon>Bacillota</taxon>
        <taxon>Bacilli</taxon>
        <taxon>Bacillales</taxon>
        <taxon>Alicyclobacillaceae</taxon>
        <taxon>Fodinisporobacter</taxon>
    </lineage>
</organism>
<evidence type="ECO:0000256" key="6">
    <source>
        <dbReference type="ARBA" id="ARBA00023125"/>
    </source>
</evidence>
<name>A0ABY4CTR7_9BACL</name>
<dbReference type="SUPFAM" id="SSF52540">
    <property type="entry name" value="P-loop containing nucleoside triphosphate hydrolases"/>
    <property type="match status" value="1"/>
</dbReference>
<feature type="domain" description="UvrD-like helicase ATP-binding" evidence="13">
    <location>
        <begin position="13"/>
        <end position="294"/>
    </location>
</feature>
<dbReference type="Gene3D" id="3.40.50.300">
    <property type="entry name" value="P-loop containing nucleotide triphosphate hydrolases"/>
    <property type="match status" value="2"/>
</dbReference>
<keyword evidence="2 10" id="KW-0547">Nucleotide-binding</keyword>
<dbReference type="InterPro" id="IPR013986">
    <property type="entry name" value="DExx_box_DNA_helicase_dom_sf"/>
</dbReference>
<evidence type="ECO:0000259" key="14">
    <source>
        <dbReference type="PROSITE" id="PS51217"/>
    </source>
</evidence>
<keyword evidence="6 11" id="KW-0238">DNA-binding</keyword>
<dbReference type="Pfam" id="PF00580">
    <property type="entry name" value="UvrD-helicase"/>
    <property type="match status" value="1"/>
</dbReference>
<evidence type="ECO:0000256" key="12">
    <source>
        <dbReference type="SAM" id="MobiDB-lite"/>
    </source>
</evidence>
<evidence type="ECO:0000313" key="16">
    <source>
        <dbReference type="Proteomes" id="UP000830167"/>
    </source>
</evidence>
<dbReference type="GO" id="GO:0016787">
    <property type="term" value="F:hydrolase activity"/>
    <property type="evidence" value="ECO:0007669"/>
    <property type="project" value="UniProtKB-KW"/>
</dbReference>
<dbReference type="PANTHER" id="PTHR11070">
    <property type="entry name" value="UVRD / RECB / PCRA DNA HELICASE FAMILY MEMBER"/>
    <property type="match status" value="1"/>
</dbReference>
<dbReference type="InterPro" id="IPR000212">
    <property type="entry name" value="DNA_helicase_UvrD/REP"/>
</dbReference>
<dbReference type="RefSeq" id="WP_347439471.1">
    <property type="nucleotide sequence ID" value="NZ_CP089291.1"/>
</dbReference>
<accession>A0ABY4CTR7</accession>
<dbReference type="EMBL" id="CP089291">
    <property type="protein sequence ID" value="UOF92812.1"/>
    <property type="molecule type" value="Genomic_DNA"/>
</dbReference>
<evidence type="ECO:0000256" key="2">
    <source>
        <dbReference type="ARBA" id="ARBA00022741"/>
    </source>
</evidence>
<evidence type="ECO:0000256" key="4">
    <source>
        <dbReference type="ARBA" id="ARBA00022806"/>
    </source>
</evidence>
<evidence type="ECO:0000256" key="7">
    <source>
        <dbReference type="ARBA" id="ARBA00023235"/>
    </source>
</evidence>
<proteinExistence type="inferred from homology"/>
<dbReference type="InterPro" id="IPR027417">
    <property type="entry name" value="P-loop_NTPase"/>
</dbReference>
<keyword evidence="7" id="KW-0413">Isomerase</keyword>
<feature type="compositionally biased region" description="Polar residues" evidence="12">
    <location>
        <begin position="680"/>
        <end position="690"/>
    </location>
</feature>
<evidence type="ECO:0000256" key="3">
    <source>
        <dbReference type="ARBA" id="ARBA00022801"/>
    </source>
</evidence>
<protein>
    <recommendedName>
        <fullName evidence="11">ATP-dependent DNA helicase</fullName>
        <ecNumber evidence="11">5.6.2.4</ecNumber>
    </recommendedName>
</protein>
<evidence type="ECO:0000256" key="11">
    <source>
        <dbReference type="RuleBase" id="RU364053"/>
    </source>
</evidence>
<dbReference type="CDD" id="cd17932">
    <property type="entry name" value="DEXQc_UvrD"/>
    <property type="match status" value="1"/>
</dbReference>
<dbReference type="InterPro" id="IPR014016">
    <property type="entry name" value="UvrD-like_ATP-bd"/>
</dbReference>
<comment type="similarity">
    <text evidence="1 11">Belongs to the helicase family. UvrD subfamily.</text>
</comment>
<dbReference type="Proteomes" id="UP000830167">
    <property type="component" value="Chromosome"/>
</dbReference>
<evidence type="ECO:0000256" key="1">
    <source>
        <dbReference type="ARBA" id="ARBA00009922"/>
    </source>
</evidence>
<dbReference type="Pfam" id="PF21196">
    <property type="entry name" value="PcrA_UvrD_tudor"/>
    <property type="match status" value="1"/>
</dbReference>
<dbReference type="Gene3D" id="1.10.486.10">
    <property type="entry name" value="PCRA, domain 4"/>
    <property type="match status" value="1"/>
</dbReference>
<comment type="catalytic activity">
    <reaction evidence="8">
        <text>Couples ATP hydrolysis with the unwinding of duplex DNA by translocating in the 3'-5' direction.</text>
        <dbReference type="EC" id="5.6.2.4"/>
    </reaction>
</comment>
<keyword evidence="5 10" id="KW-0067">ATP-binding</keyword>
<dbReference type="InterPro" id="IPR005751">
    <property type="entry name" value="ATP-dep_DNA_helicase_PcrA"/>
</dbReference>
<gene>
    <name evidence="15" type="primary">pcrA</name>
    <name evidence="15" type="ORF">LSG31_08810</name>
</gene>
<feature type="region of interest" description="Disordered" evidence="12">
    <location>
        <begin position="671"/>
        <end position="690"/>
    </location>
</feature>
<keyword evidence="4 10" id="KW-0347">Helicase</keyword>
<dbReference type="NCBIfam" id="TIGR01073">
    <property type="entry name" value="pcrA"/>
    <property type="match status" value="1"/>
</dbReference>
<dbReference type="InterPro" id="IPR014017">
    <property type="entry name" value="DNA_helicase_UvrD-like_C"/>
</dbReference>
<keyword evidence="3 10" id="KW-0378">Hydrolase</keyword>
<dbReference type="EC" id="5.6.2.4" evidence="11"/>
<evidence type="ECO:0000256" key="10">
    <source>
        <dbReference type="PROSITE-ProRule" id="PRU00560"/>
    </source>
</evidence>
<dbReference type="PROSITE" id="PS51217">
    <property type="entry name" value="UVRD_HELICASE_CTER"/>
    <property type="match status" value="1"/>
</dbReference>
<evidence type="ECO:0000256" key="9">
    <source>
        <dbReference type="ARBA" id="ARBA00048988"/>
    </source>
</evidence>
<dbReference type="Pfam" id="PF13361">
    <property type="entry name" value="UvrD_C"/>
    <property type="match status" value="1"/>
</dbReference>
<dbReference type="Gene3D" id="1.10.10.160">
    <property type="match status" value="1"/>
</dbReference>
<evidence type="ECO:0000313" key="15">
    <source>
        <dbReference type="EMBL" id="UOF92812.1"/>
    </source>
</evidence>
<comment type="catalytic activity">
    <reaction evidence="9 11">
        <text>ATP + H2O = ADP + phosphate + H(+)</text>
        <dbReference type="Rhea" id="RHEA:13065"/>
        <dbReference type="ChEBI" id="CHEBI:15377"/>
        <dbReference type="ChEBI" id="CHEBI:15378"/>
        <dbReference type="ChEBI" id="CHEBI:30616"/>
        <dbReference type="ChEBI" id="CHEBI:43474"/>
        <dbReference type="ChEBI" id="CHEBI:456216"/>
        <dbReference type="EC" id="5.6.2.4"/>
    </reaction>
</comment>
<evidence type="ECO:0000256" key="5">
    <source>
        <dbReference type="ARBA" id="ARBA00022840"/>
    </source>
</evidence>
<sequence>MLTTFENDAELLAGLNPQQREAVSHQYGPLLIMAGAGSGKTSVLTRRIAYLISKRVAPWSILAITFTNKAAKEMKERIAKLVGNVAEDIWVSTFHAMCVRILRRDIEKIGFSSTFTVLDASDQLTAIKQCMSELNIDAKKFEPRAIQTLISQAKNELQSVKKFQEQKQYANDYFGKLAGNVYEQYQKKLRMNNSLDFDDLIMKTIELFETHPDVLEFYQKKFQFIHVDEYQDTNHAQYKLIKVLAEAHYNLCVVGDSDQSIYRWRGADISNILNFERDYANATVIKLEQNYRSTKTILQAANQVIANNRSRKAKNLWSDKGQGEKIQLFRAFDEHGEAGFIAEQIADGVKSGRKYREFAILYRTNAQSRVIEELFLKAGIPYQLVGGIKFYDRKEIKDILAYLRLINNLQDDISLRRIINVPKRGIGDSTLAKVIEYAGAKGLSLFAALQEVEQIGLSSRFARLLREFCLLIRNLATMTQYLSITEITEEILKLTRYKAELQAEKTLEAESRLENIEEFLSVTKDFDQKQPGADLSAFLTDVALVSEVEQQSDETDNDRVTLMTLHSAKGLEFPVVFLVGLEEQIFPHSRAYDNPDEMEEERRLCYVGITRAEEKLYMTTCQTRTLYGQTKSNMPSRFLKECPPELIEEVKSYRLGFGNIGNARFGQTAPRSHVGAGWSAQPQETGAGTKWQTGDRVMHRKWGTGTVVNVTGSPTDQELTIAFEQPVGVRKLLANFAPISKG</sequence>